<dbReference type="EMBL" id="JACXXH010000009">
    <property type="protein sequence ID" value="MBD3864604.1"/>
    <property type="molecule type" value="Genomic_DNA"/>
</dbReference>
<gene>
    <name evidence="3" type="ORF">IEG06_14200</name>
</gene>
<name>A0ABR8LWR2_9FLAO</name>
<comment type="caution">
    <text evidence="3">The sequence shown here is derived from an EMBL/GenBank/DDBJ whole genome shotgun (WGS) entry which is preliminary data.</text>
</comment>
<evidence type="ECO:0000313" key="4">
    <source>
        <dbReference type="Proteomes" id="UP000627521"/>
    </source>
</evidence>
<evidence type="ECO:0000256" key="1">
    <source>
        <dbReference type="SAM" id="SignalP"/>
    </source>
</evidence>
<evidence type="ECO:0000259" key="2">
    <source>
        <dbReference type="Pfam" id="PF03544"/>
    </source>
</evidence>
<feature type="domain" description="TonB C-terminal" evidence="2">
    <location>
        <begin position="212"/>
        <end position="272"/>
    </location>
</feature>
<keyword evidence="1" id="KW-0732">Signal</keyword>
<protein>
    <submittedName>
        <fullName evidence="3">Energy transducer TonB</fullName>
    </submittedName>
</protein>
<feature type="signal peptide" evidence="1">
    <location>
        <begin position="1"/>
        <end position="17"/>
    </location>
</feature>
<evidence type="ECO:0000313" key="3">
    <source>
        <dbReference type="EMBL" id="MBD3864604.1"/>
    </source>
</evidence>
<sequence>MKYIYLCLFLFSSFAFSQSKTEYNREKAIFPGCQSAEDLELCFENKVLQFIDSSLTKSIKTKIIRYSKKDTLDLSANLFFNEEGDLIKKMSGFQIYMDSLKNELNYLEDSFPKVLPVLDKYDNGVADYKNLLLGFKINRADSTIIPIKNYIPKDVPFSLVEQVPVYPGCAPSLLQEAARKCMSNAIGRHVLQNFNTNLASTLNLPSGVIRIYVGFKIDKKGKVVDILTRAPHPALEKEAKRVIKLLPQLESPGMQKGKAVNVPYGLPITFNIAETAAQRKERKRLKRKKRKE</sequence>
<proteinExistence type="predicted"/>
<keyword evidence="4" id="KW-1185">Reference proteome</keyword>
<dbReference type="InterPro" id="IPR037682">
    <property type="entry name" value="TonB_C"/>
</dbReference>
<dbReference type="RefSeq" id="WP_191100579.1">
    <property type="nucleotide sequence ID" value="NZ_JACXXF010000009.1"/>
</dbReference>
<reference evidence="3 4" key="1">
    <citation type="submission" date="2020-09" db="EMBL/GenBank/DDBJ databases">
        <title>Bacillus nautilus sp. nov., Chryseoglobus crepusculi sp. nov, and Psychrobacter noctis sp. nov., isolated from deep-sea sponges from the equatorial Atlantic.</title>
        <authorList>
            <person name="Stennett H.L."/>
            <person name="Williams S.E."/>
        </authorList>
    </citation>
    <scope>NUCLEOTIDE SEQUENCE [LARGE SCALE GENOMIC DNA]</scope>
    <source>
        <strain evidence="3 4">28M-24</strain>
    </source>
</reference>
<accession>A0ABR8LWR2</accession>
<dbReference type="SUPFAM" id="SSF74653">
    <property type="entry name" value="TolA/TonB C-terminal domain"/>
    <property type="match status" value="1"/>
</dbReference>
<dbReference type="Gene3D" id="3.30.1150.10">
    <property type="match status" value="1"/>
</dbReference>
<organism evidence="3 4">
    <name type="scientific">Olleya marilimosa</name>
    <dbReference type="NCBI Taxonomy" id="272164"/>
    <lineage>
        <taxon>Bacteria</taxon>
        <taxon>Pseudomonadati</taxon>
        <taxon>Bacteroidota</taxon>
        <taxon>Flavobacteriia</taxon>
        <taxon>Flavobacteriales</taxon>
        <taxon>Flavobacteriaceae</taxon>
    </lineage>
</organism>
<dbReference type="Proteomes" id="UP000627521">
    <property type="component" value="Unassembled WGS sequence"/>
</dbReference>
<feature type="chain" id="PRO_5046579359" evidence="1">
    <location>
        <begin position="18"/>
        <end position="292"/>
    </location>
</feature>
<dbReference type="Pfam" id="PF03544">
    <property type="entry name" value="TonB_C"/>
    <property type="match status" value="1"/>
</dbReference>